<accession>A0A8S1MI12</accession>
<organism evidence="2 3">
    <name type="scientific">Paramecium sonneborni</name>
    <dbReference type="NCBI Taxonomy" id="65129"/>
    <lineage>
        <taxon>Eukaryota</taxon>
        <taxon>Sar</taxon>
        <taxon>Alveolata</taxon>
        <taxon>Ciliophora</taxon>
        <taxon>Intramacronucleata</taxon>
        <taxon>Oligohymenophorea</taxon>
        <taxon>Peniculida</taxon>
        <taxon>Parameciidae</taxon>
        <taxon>Paramecium</taxon>
    </lineage>
</organism>
<reference evidence="2" key="1">
    <citation type="submission" date="2021-01" db="EMBL/GenBank/DDBJ databases">
        <authorList>
            <consortium name="Genoscope - CEA"/>
            <person name="William W."/>
        </authorList>
    </citation>
    <scope>NUCLEOTIDE SEQUENCE</scope>
</reference>
<evidence type="ECO:0000313" key="3">
    <source>
        <dbReference type="Proteomes" id="UP000692954"/>
    </source>
</evidence>
<comment type="caution">
    <text evidence="2">The sequence shown here is derived from an EMBL/GenBank/DDBJ whole genome shotgun (WGS) entry which is preliminary data.</text>
</comment>
<proteinExistence type="predicted"/>
<dbReference type="OrthoDB" id="66546at2759"/>
<keyword evidence="1" id="KW-0175">Coiled coil</keyword>
<evidence type="ECO:0000313" key="2">
    <source>
        <dbReference type="EMBL" id="CAD8080190.1"/>
    </source>
</evidence>
<dbReference type="EMBL" id="CAJJDN010000040">
    <property type="protein sequence ID" value="CAD8080190.1"/>
    <property type="molecule type" value="Genomic_DNA"/>
</dbReference>
<gene>
    <name evidence="2" type="ORF">PSON_ATCC_30995.1.T0400113</name>
</gene>
<dbReference type="Proteomes" id="UP000692954">
    <property type="component" value="Unassembled WGS sequence"/>
</dbReference>
<evidence type="ECO:0000256" key="1">
    <source>
        <dbReference type="SAM" id="Coils"/>
    </source>
</evidence>
<dbReference type="AlphaFoldDB" id="A0A8S1MI12"/>
<sequence length="185" mass="22440">MSNFLKQREFQYEEDLQKFIQSISRFVPTQKNLDTAQKVYFKKLKKIKLKQDIMICHKEQQVYYNFQILIGLNTIQICKQIKTFQKEEIIRQQINIQHRIIKNICYLKLLKKKQMKKTQIRRNKNLKKQNEIKREIREMAQQKQNLTSSKNNYRIHYGIQVLIQKSLLMNFQISDGSIIKIFGII</sequence>
<keyword evidence="3" id="KW-1185">Reference proteome</keyword>
<name>A0A8S1MI12_9CILI</name>
<protein>
    <submittedName>
        <fullName evidence="2">Uncharacterized protein</fullName>
    </submittedName>
</protein>
<feature type="coiled-coil region" evidence="1">
    <location>
        <begin position="123"/>
        <end position="152"/>
    </location>
</feature>